<evidence type="ECO:0000313" key="2">
    <source>
        <dbReference type="Proteomes" id="UP000712281"/>
    </source>
</evidence>
<dbReference type="Proteomes" id="UP000712281">
    <property type="component" value="Unassembled WGS sequence"/>
</dbReference>
<sequence length="177" mass="21058">MKVRSLAKTFIRMEIHNGKPINFWTDIWHPLGRLIEVMGDRGSQKLEILRTVEEVDVDDVPFWRDGHTEFLSRFSTAATWNSIRSYGEAQDWCRAILFFKGVLRFSFITWLAVKDRLATVYSIWLERNEKRHKQQLRAIAQLARRVDKVIRIRIMSTNYQAKPKLHGLQQRWFSTHS</sequence>
<protein>
    <recommendedName>
        <fullName evidence="3">Reverse transcriptase zinc-binding domain-containing protein</fullName>
    </recommendedName>
</protein>
<reference evidence="1" key="1">
    <citation type="submission" date="2019-12" db="EMBL/GenBank/DDBJ databases">
        <title>Genome sequencing and annotation of Brassica cretica.</title>
        <authorList>
            <person name="Studholme D.J."/>
            <person name="Sarris P.F."/>
        </authorList>
    </citation>
    <scope>NUCLEOTIDE SEQUENCE</scope>
    <source>
        <strain evidence="1">PFS-001/15</strain>
        <tissue evidence="1">Leaf</tissue>
    </source>
</reference>
<gene>
    <name evidence="1" type="ORF">F2Q68_00023914</name>
</gene>
<dbReference type="AlphaFoldDB" id="A0A8S9III6"/>
<evidence type="ECO:0008006" key="3">
    <source>
        <dbReference type="Google" id="ProtNLM"/>
    </source>
</evidence>
<evidence type="ECO:0000313" key="1">
    <source>
        <dbReference type="EMBL" id="KAF2569569.1"/>
    </source>
</evidence>
<proteinExistence type="predicted"/>
<dbReference type="EMBL" id="QGKW02001911">
    <property type="protein sequence ID" value="KAF2569569.1"/>
    <property type="molecule type" value="Genomic_DNA"/>
</dbReference>
<organism evidence="1 2">
    <name type="scientific">Brassica cretica</name>
    <name type="common">Mustard</name>
    <dbReference type="NCBI Taxonomy" id="69181"/>
    <lineage>
        <taxon>Eukaryota</taxon>
        <taxon>Viridiplantae</taxon>
        <taxon>Streptophyta</taxon>
        <taxon>Embryophyta</taxon>
        <taxon>Tracheophyta</taxon>
        <taxon>Spermatophyta</taxon>
        <taxon>Magnoliopsida</taxon>
        <taxon>eudicotyledons</taxon>
        <taxon>Gunneridae</taxon>
        <taxon>Pentapetalae</taxon>
        <taxon>rosids</taxon>
        <taxon>malvids</taxon>
        <taxon>Brassicales</taxon>
        <taxon>Brassicaceae</taxon>
        <taxon>Brassiceae</taxon>
        <taxon>Brassica</taxon>
    </lineage>
</organism>
<comment type="caution">
    <text evidence="1">The sequence shown here is derived from an EMBL/GenBank/DDBJ whole genome shotgun (WGS) entry which is preliminary data.</text>
</comment>
<name>A0A8S9III6_BRACR</name>
<accession>A0A8S9III6</accession>